<dbReference type="Gene3D" id="3.40.390.10">
    <property type="entry name" value="Collagenase (Catalytic Domain)"/>
    <property type="match status" value="1"/>
</dbReference>
<organism evidence="2 3">
    <name type="scientific">Pedobacter roseus</name>
    <dbReference type="NCBI Taxonomy" id="336820"/>
    <lineage>
        <taxon>Bacteria</taxon>
        <taxon>Pseudomonadati</taxon>
        <taxon>Bacteroidota</taxon>
        <taxon>Sphingobacteriia</taxon>
        <taxon>Sphingobacteriales</taxon>
        <taxon>Sphingobacteriaceae</taxon>
        <taxon>Pedobacter</taxon>
    </lineage>
</organism>
<dbReference type="InterPro" id="IPR024653">
    <property type="entry name" value="Peptidase_M10/M27/M57"/>
</dbReference>
<accession>A0A7G9QBC9</accession>
<dbReference type="GO" id="GO:0008237">
    <property type="term" value="F:metallopeptidase activity"/>
    <property type="evidence" value="ECO:0007669"/>
    <property type="project" value="UniProtKB-KW"/>
</dbReference>
<feature type="signal peptide" evidence="1">
    <location>
        <begin position="1"/>
        <end position="22"/>
    </location>
</feature>
<keyword evidence="1" id="KW-0732">Signal</keyword>
<evidence type="ECO:0000313" key="2">
    <source>
        <dbReference type="EMBL" id="QNN40654.1"/>
    </source>
</evidence>
<dbReference type="RefSeq" id="WP_187591365.1">
    <property type="nucleotide sequence ID" value="NZ_CP060723.1"/>
</dbReference>
<proteinExistence type="predicted"/>
<evidence type="ECO:0000313" key="3">
    <source>
        <dbReference type="Proteomes" id="UP000515806"/>
    </source>
</evidence>
<keyword evidence="3" id="KW-1185">Reference proteome</keyword>
<name>A0A7G9QBC9_9SPHI</name>
<dbReference type="InterPro" id="IPR024079">
    <property type="entry name" value="MetalloPept_cat_dom_sf"/>
</dbReference>
<sequence length="403" mass="42435">MKKVSMKNVSKKKLFYFLASMGAALVMTSTGCKKNEKSMEAPQPNTVAQGDVSLSNVIKDLKTIRALGFDPISAKIVAGGYIVEGDIRLSRKDLDAFTSQSAHQEQYATQYKIATSGIRTINVALTNSANAGNLNTAFDNTVKDLNNLKLPSLKFVRVTDASKAEITVAFKDLGGSDENGVTLGQDGSFVNPSGNPGSDISLNSNPAAGIATASVSFLQSVLDHEFGHAIGLRHTDYRDRLYGQLKSGGANPTASAQDAQLTSLTKQLVDAQYGTGTWNSQSASSKASLKAQVFAAYFDEGEGSSSDYSLATHIYGTPLTPTYSNNTFTTATDPLSIMISYANSSNLTFSAYDSIALLGLYGNANQIALIKSYLTSTGTVTAAANAKGITTVAQVVTAVKATI</sequence>
<feature type="chain" id="PRO_5028801011" evidence="1">
    <location>
        <begin position="23"/>
        <end position="403"/>
    </location>
</feature>
<gene>
    <name evidence="2" type="ORF">H9L23_16105</name>
</gene>
<dbReference type="AlphaFoldDB" id="A0A7G9QBC9"/>
<evidence type="ECO:0000256" key="1">
    <source>
        <dbReference type="SAM" id="SignalP"/>
    </source>
</evidence>
<reference evidence="2 3" key="1">
    <citation type="submission" date="2020-08" db="EMBL/GenBank/DDBJ databases">
        <title>Genome sequence of Pedobacter roseus KACC 11594T.</title>
        <authorList>
            <person name="Hyun D.-W."/>
            <person name="Bae J.-W."/>
        </authorList>
    </citation>
    <scope>NUCLEOTIDE SEQUENCE [LARGE SCALE GENOMIC DNA]</scope>
    <source>
        <strain evidence="2 3">KACC 11594</strain>
    </source>
</reference>
<dbReference type="SUPFAM" id="SSF55486">
    <property type="entry name" value="Metalloproteases ('zincins'), catalytic domain"/>
    <property type="match status" value="1"/>
</dbReference>
<dbReference type="Proteomes" id="UP000515806">
    <property type="component" value="Chromosome"/>
</dbReference>
<keyword evidence="2" id="KW-0482">Metalloprotease</keyword>
<dbReference type="KEGG" id="proe:H9L23_16105"/>
<dbReference type="Pfam" id="PF12388">
    <property type="entry name" value="Peptidase_M57"/>
    <property type="match status" value="1"/>
</dbReference>
<keyword evidence="2" id="KW-0378">Hydrolase</keyword>
<dbReference type="EMBL" id="CP060723">
    <property type="protein sequence ID" value="QNN40654.1"/>
    <property type="molecule type" value="Genomic_DNA"/>
</dbReference>
<protein>
    <submittedName>
        <fullName evidence="2">Matrixin family metalloprotease</fullName>
    </submittedName>
</protein>
<keyword evidence="2" id="KW-0645">Protease</keyword>
<dbReference type="GO" id="GO:0006508">
    <property type="term" value="P:proteolysis"/>
    <property type="evidence" value="ECO:0007669"/>
    <property type="project" value="UniProtKB-KW"/>
</dbReference>
<dbReference type="PROSITE" id="PS51257">
    <property type="entry name" value="PROKAR_LIPOPROTEIN"/>
    <property type="match status" value="1"/>
</dbReference>